<evidence type="ECO:0000256" key="9">
    <source>
        <dbReference type="ARBA" id="ARBA00022674"/>
    </source>
</evidence>
<reference evidence="20" key="1">
    <citation type="journal article" date="2002" name="Dev. Dyn.">
        <title>Genetic and genomic tools for Xenopus research: The NIH Xenopus initiative.</title>
        <authorList>
            <person name="Klein S.L."/>
            <person name="Strausberg R.L."/>
            <person name="Wagner L."/>
            <person name="Pontius J."/>
            <person name="Clifton S.W."/>
            <person name="Richardson P."/>
        </authorList>
    </citation>
    <scope>NUCLEOTIDE SEQUENCE</scope>
</reference>
<dbReference type="GO" id="GO:0042632">
    <property type="term" value="P:cholesterol homeostasis"/>
    <property type="evidence" value="ECO:0007669"/>
    <property type="project" value="TreeGrafter"/>
</dbReference>
<keyword evidence="4" id="KW-0813">Transport</keyword>
<keyword evidence="6" id="KW-0162">Chylomicron</keyword>
<dbReference type="PANTHER" id="PTHR13769:SF1">
    <property type="entry name" value="APOLIPOPROTEIN B-100"/>
    <property type="match status" value="1"/>
</dbReference>
<dbReference type="Bgee" id="734271">
    <property type="expression patterns" value="Expressed in kidney and 9 other cell types or tissues"/>
</dbReference>
<gene>
    <name evidence="20 21" type="primary">apob.S</name>
    <name evidence="21" type="synonym">apob</name>
    <name evidence="20" type="synonym">fldb</name>
    <name evidence="20" type="synonym">ldlcq4</name>
    <name evidence="18" type="synonym">MGC98794</name>
</gene>
<keyword evidence="9" id="KW-0358">Heparin-binding</keyword>
<proteinExistence type="evidence at transcript level"/>
<evidence type="ECO:0000256" key="8">
    <source>
        <dbReference type="ARBA" id="ARBA00022548"/>
    </source>
</evidence>
<organism evidence="18">
    <name type="scientific">Xenopus laevis</name>
    <name type="common">African clawed frog</name>
    <dbReference type="NCBI Taxonomy" id="8355"/>
    <lineage>
        <taxon>Eukaryota</taxon>
        <taxon>Metazoa</taxon>
        <taxon>Chordata</taxon>
        <taxon>Craniata</taxon>
        <taxon>Vertebrata</taxon>
        <taxon>Euteleostomi</taxon>
        <taxon>Amphibia</taxon>
        <taxon>Batrachia</taxon>
        <taxon>Anura</taxon>
        <taxon>Pipoidea</taxon>
        <taxon>Pipidae</taxon>
        <taxon>Xenopodinae</taxon>
        <taxon>Xenopus</taxon>
        <taxon>Xenopus</taxon>
    </lineage>
</organism>
<keyword evidence="5" id="KW-0963">Cytoplasm</keyword>
<name>Q5FWX5_XENLA</name>
<evidence type="ECO:0000256" key="7">
    <source>
        <dbReference type="ARBA" id="ARBA00022525"/>
    </source>
</evidence>
<dbReference type="DNASU" id="734271"/>
<dbReference type="GO" id="GO:0050750">
    <property type="term" value="F:low-density lipoprotein particle receptor binding"/>
    <property type="evidence" value="ECO:0007669"/>
    <property type="project" value="TreeGrafter"/>
</dbReference>
<reference evidence="20" key="3">
    <citation type="submission" date="2025-04" db="UniProtKB">
        <authorList>
            <consortium name="RefSeq"/>
        </authorList>
    </citation>
    <scope>IDENTIFICATION</scope>
</reference>
<dbReference type="GO" id="GO:0008201">
    <property type="term" value="F:heparin binding"/>
    <property type="evidence" value="ECO:0007669"/>
    <property type="project" value="UniProtKB-KW"/>
</dbReference>
<dbReference type="GO" id="GO:0030301">
    <property type="term" value="P:cholesterol transport"/>
    <property type="evidence" value="ECO:0007669"/>
    <property type="project" value="TreeGrafter"/>
</dbReference>
<dbReference type="AGR" id="Xenbase:XB-GENE-17342638"/>
<dbReference type="KEGG" id="xla:734271"/>
<dbReference type="AlphaFoldDB" id="Q5FWX5"/>
<evidence type="ECO:0000313" key="19">
    <source>
        <dbReference type="Proteomes" id="UP000186698"/>
    </source>
</evidence>
<dbReference type="GO" id="GO:0034362">
    <property type="term" value="C:low-density lipoprotein particle"/>
    <property type="evidence" value="ECO:0007669"/>
    <property type="project" value="UniProtKB-KW"/>
</dbReference>
<keyword evidence="13" id="KW-0443">Lipid metabolism</keyword>
<evidence type="ECO:0000256" key="6">
    <source>
        <dbReference type="ARBA" id="ARBA00022513"/>
    </source>
</evidence>
<evidence type="ECO:0000256" key="10">
    <source>
        <dbReference type="ARBA" id="ARBA00022677"/>
    </source>
</evidence>
<keyword evidence="8" id="KW-0153">Cholesterol metabolism</keyword>
<evidence type="ECO:0000256" key="4">
    <source>
        <dbReference type="ARBA" id="ARBA00022448"/>
    </source>
</evidence>
<evidence type="ECO:0000256" key="15">
    <source>
        <dbReference type="ARBA" id="ARBA00023221"/>
    </source>
</evidence>
<dbReference type="GO" id="GO:0008203">
    <property type="term" value="P:cholesterol metabolic process"/>
    <property type="evidence" value="ECO:0007669"/>
    <property type="project" value="UniProtKB-KW"/>
</dbReference>
<keyword evidence="17" id="KW-0175">Coiled coil</keyword>
<keyword evidence="14" id="KW-1207">Sterol metabolism</keyword>
<feature type="coiled-coil region" evidence="17">
    <location>
        <begin position="344"/>
        <end position="386"/>
    </location>
</feature>
<protein>
    <submittedName>
        <fullName evidence="18">MGC98794 protein</fullName>
    </submittedName>
    <submittedName>
        <fullName evidence="20">Uncharacterized protein LOC734271</fullName>
    </submittedName>
</protein>
<dbReference type="Xenbase" id="XB-GENE-17342638">
    <property type="gene designation" value="apob.S"/>
</dbReference>
<evidence type="ECO:0000256" key="5">
    <source>
        <dbReference type="ARBA" id="ARBA00022490"/>
    </source>
</evidence>
<keyword evidence="16" id="KW-0850">VLDL</keyword>
<dbReference type="GO" id="GO:0005737">
    <property type="term" value="C:cytoplasm"/>
    <property type="evidence" value="ECO:0007669"/>
    <property type="project" value="UniProtKB-SubCell"/>
</dbReference>
<evidence type="ECO:0000313" key="21">
    <source>
        <dbReference type="Xenbase" id="XB-GENE-17342638"/>
    </source>
</evidence>
<evidence type="ECO:0000256" key="13">
    <source>
        <dbReference type="ARBA" id="ARBA00023098"/>
    </source>
</evidence>
<keyword evidence="12" id="KW-0445">Lipid transport</keyword>
<dbReference type="CTD" id="734271"/>
<dbReference type="GO" id="GO:0120020">
    <property type="term" value="F:cholesterol transfer activity"/>
    <property type="evidence" value="ECO:0007669"/>
    <property type="project" value="TreeGrafter"/>
</dbReference>
<keyword evidence="11" id="KW-0427">LDL</keyword>
<evidence type="ECO:0000256" key="17">
    <source>
        <dbReference type="SAM" id="Coils"/>
    </source>
</evidence>
<evidence type="ECO:0000256" key="1">
    <source>
        <dbReference type="ARBA" id="ARBA00004496"/>
    </source>
</evidence>
<keyword evidence="15" id="KW-0753">Steroid metabolism</keyword>
<evidence type="ECO:0000256" key="3">
    <source>
        <dbReference type="ARBA" id="ARBA00004613"/>
    </source>
</evidence>
<dbReference type="OrthoDB" id="6484170at2759"/>
<keyword evidence="19" id="KW-1185">Reference proteome</keyword>
<evidence type="ECO:0000256" key="12">
    <source>
        <dbReference type="ARBA" id="ARBA00023055"/>
    </source>
</evidence>
<comment type="subcellular location">
    <subcellularLocation>
        <location evidence="1">Cytoplasm</location>
    </subcellularLocation>
    <subcellularLocation>
        <location evidence="2">Lipid droplet</location>
    </subcellularLocation>
    <subcellularLocation>
        <location evidence="3">Secreted</location>
    </subcellularLocation>
</comment>
<dbReference type="PANTHER" id="PTHR13769">
    <property type="entry name" value="APOLIPOPROTEIN B"/>
    <property type="match status" value="1"/>
</dbReference>
<keyword evidence="10" id="KW-0551">Lipid droplet</keyword>
<dbReference type="GO" id="GO:0006642">
    <property type="term" value="P:triglyceride mobilization"/>
    <property type="evidence" value="ECO:0007669"/>
    <property type="project" value="TreeGrafter"/>
</dbReference>
<keyword evidence="7" id="KW-0964">Secreted</keyword>
<dbReference type="GO" id="GO:0005811">
    <property type="term" value="C:lipid droplet"/>
    <property type="evidence" value="ECO:0007669"/>
    <property type="project" value="UniProtKB-SubCell"/>
</dbReference>
<evidence type="ECO:0000256" key="11">
    <source>
        <dbReference type="ARBA" id="ARBA00022710"/>
    </source>
</evidence>
<evidence type="ECO:0000313" key="18">
    <source>
        <dbReference type="EMBL" id="AAH89165.1"/>
    </source>
</evidence>
<evidence type="ECO:0000256" key="14">
    <source>
        <dbReference type="ARBA" id="ARBA00023166"/>
    </source>
</evidence>
<evidence type="ECO:0000256" key="2">
    <source>
        <dbReference type="ARBA" id="ARBA00004502"/>
    </source>
</evidence>
<dbReference type="RefSeq" id="NP_001089224.1">
    <property type="nucleotide sequence ID" value="NM_001095755.1"/>
</dbReference>
<dbReference type="InterPro" id="IPR052418">
    <property type="entry name" value="Apolipoprotein_B"/>
</dbReference>
<evidence type="ECO:0000313" key="20">
    <source>
        <dbReference type="RefSeq" id="NP_001089224.1"/>
    </source>
</evidence>
<dbReference type="GO" id="GO:0034359">
    <property type="term" value="C:mature chylomicron"/>
    <property type="evidence" value="ECO:0007669"/>
    <property type="project" value="TreeGrafter"/>
</dbReference>
<evidence type="ECO:0000256" key="16">
    <source>
        <dbReference type="ARBA" id="ARBA00023313"/>
    </source>
</evidence>
<dbReference type="Proteomes" id="UP000186698">
    <property type="component" value="Chromosome 5S"/>
</dbReference>
<dbReference type="GeneID" id="734271"/>
<dbReference type="GO" id="GO:0042953">
    <property type="term" value="P:lipoprotein transport"/>
    <property type="evidence" value="ECO:0007669"/>
    <property type="project" value="TreeGrafter"/>
</dbReference>
<dbReference type="GO" id="GO:0034361">
    <property type="term" value="C:very-low-density lipoprotein particle"/>
    <property type="evidence" value="ECO:0007669"/>
    <property type="project" value="UniProtKB-KW"/>
</dbReference>
<accession>Q5FWX5</accession>
<reference evidence="18" key="2">
    <citation type="submission" date="2005-01" db="EMBL/GenBank/DDBJ databases">
        <authorList>
            <consortium name="NIH - Xenopus Gene Collection (XGC) project"/>
        </authorList>
    </citation>
    <scope>NUCLEOTIDE SEQUENCE [LARGE SCALE MRNA]</scope>
    <source>
        <tissue evidence="18">Liver</tissue>
    </source>
</reference>
<sequence>MTSTVSSPSAGTLGLVLEKESTTLKGKLFSRSLSTPGKDTLIMRGEVSLKNPERIQYKLNWREEAAMDVLNGLKERLPKISNAIHNCVNKYHKEHFGMEISEANLKMKEDLQDKITSTYRSTSNEIYKIEYQLRSTARGATDKYMDIMNSAQKWYQDPKDMSIFLNDGEVKDKAIELIRAYQNKMKDLIDAVIKFVKNTRFQLPGQTRKYSGEELFNLGMQKVVSTIDQLFEALQNMYDACIQYVNRIQLKIPGTEVTIKGKEITDACKSFITNLKQMTKNVIQGLQSVSLESALNQLKSFIQVITQKTVDIIKALQTQNTEDVRLQFQQMYNDAMTSDFSRKLNNLVEEMKKVISQLQKYAQIGHEDISEKLNQLQVYAKALREEYLDPNIVGWSVKYYEIEEKVMQLLQAIIDSLKDLPSKYGINASEITEQTKEFFKKILPTC</sequence>
<dbReference type="EMBL" id="BC089165">
    <property type="protein sequence ID" value="AAH89165.1"/>
    <property type="molecule type" value="mRNA"/>
</dbReference>